<organism evidence="1 2">
    <name type="scientific">Caerostris extrusa</name>
    <name type="common">Bark spider</name>
    <name type="synonym">Caerostris bankana</name>
    <dbReference type="NCBI Taxonomy" id="172846"/>
    <lineage>
        <taxon>Eukaryota</taxon>
        <taxon>Metazoa</taxon>
        <taxon>Ecdysozoa</taxon>
        <taxon>Arthropoda</taxon>
        <taxon>Chelicerata</taxon>
        <taxon>Arachnida</taxon>
        <taxon>Araneae</taxon>
        <taxon>Araneomorphae</taxon>
        <taxon>Entelegynae</taxon>
        <taxon>Araneoidea</taxon>
        <taxon>Araneidae</taxon>
        <taxon>Caerostris</taxon>
    </lineage>
</organism>
<gene>
    <name evidence="1" type="ORF">CEXT_533501</name>
</gene>
<dbReference type="AlphaFoldDB" id="A0AAV4XRT5"/>
<protein>
    <submittedName>
        <fullName evidence="1">Uncharacterized protein</fullName>
    </submittedName>
</protein>
<dbReference type="Proteomes" id="UP001054945">
    <property type="component" value="Unassembled WGS sequence"/>
</dbReference>
<reference evidence="1 2" key="1">
    <citation type="submission" date="2021-06" db="EMBL/GenBank/DDBJ databases">
        <title>Caerostris extrusa draft genome.</title>
        <authorList>
            <person name="Kono N."/>
            <person name="Arakawa K."/>
        </authorList>
    </citation>
    <scope>NUCLEOTIDE SEQUENCE [LARGE SCALE GENOMIC DNA]</scope>
</reference>
<sequence length="100" mass="11741">MYLFIIADYFNVLKSQEYLVSFFQSYKNHESHARSQVIHVGFSYFLFSFRLTFTFSEELSGTERRAKFAYTLHCPRNPGHEEVEIGGPPARVPLIKRKDT</sequence>
<keyword evidence="2" id="KW-1185">Reference proteome</keyword>
<evidence type="ECO:0000313" key="2">
    <source>
        <dbReference type="Proteomes" id="UP001054945"/>
    </source>
</evidence>
<dbReference type="EMBL" id="BPLR01018226">
    <property type="protein sequence ID" value="GIY97897.1"/>
    <property type="molecule type" value="Genomic_DNA"/>
</dbReference>
<comment type="caution">
    <text evidence="1">The sequence shown here is derived from an EMBL/GenBank/DDBJ whole genome shotgun (WGS) entry which is preliminary data.</text>
</comment>
<evidence type="ECO:0000313" key="1">
    <source>
        <dbReference type="EMBL" id="GIY97897.1"/>
    </source>
</evidence>
<name>A0AAV4XRT5_CAEEX</name>
<proteinExistence type="predicted"/>
<accession>A0AAV4XRT5</accession>